<name>A0ABR4TRG6_9PROT</name>
<evidence type="ECO:0000313" key="1">
    <source>
        <dbReference type="EMBL" id="KEO57740.1"/>
    </source>
</evidence>
<organism evidence="1 2">
    <name type="scientific">Thalassospira permensis NBRC 106175</name>
    <dbReference type="NCBI Taxonomy" id="1353532"/>
    <lineage>
        <taxon>Bacteria</taxon>
        <taxon>Pseudomonadati</taxon>
        <taxon>Pseudomonadota</taxon>
        <taxon>Alphaproteobacteria</taxon>
        <taxon>Rhodospirillales</taxon>
        <taxon>Thalassospiraceae</taxon>
        <taxon>Thalassospira</taxon>
    </lineage>
</organism>
<proteinExistence type="predicted"/>
<keyword evidence="2" id="KW-1185">Reference proteome</keyword>
<dbReference type="Proteomes" id="UP000027463">
    <property type="component" value="Unassembled WGS sequence"/>
</dbReference>
<dbReference type="EMBL" id="AUNC01000012">
    <property type="protein sequence ID" value="KEO57740.1"/>
    <property type="molecule type" value="Genomic_DNA"/>
</dbReference>
<protein>
    <submittedName>
        <fullName evidence="1">Phosphoribosylpyrophosphate synthetase</fullName>
    </submittedName>
</protein>
<accession>A0ABR4TRG6</accession>
<comment type="caution">
    <text evidence="1">The sequence shown here is derived from an EMBL/GenBank/DDBJ whole genome shotgun (WGS) entry which is preliminary data.</text>
</comment>
<evidence type="ECO:0000313" key="2">
    <source>
        <dbReference type="Proteomes" id="UP000027463"/>
    </source>
</evidence>
<reference evidence="1 2" key="1">
    <citation type="submission" date="2013-07" db="EMBL/GenBank/DDBJ databases">
        <title>Thalassospira permensis NBRC 106175 Genome Sequencing.</title>
        <authorList>
            <person name="Lai Q."/>
            <person name="Shao Z."/>
        </authorList>
    </citation>
    <scope>NUCLEOTIDE SEQUENCE [LARGE SCALE GENOMIC DNA]</scope>
    <source>
        <strain evidence="1 2">NBRC 106175</strain>
    </source>
</reference>
<gene>
    <name evidence="1" type="ORF">SMB34_03235</name>
</gene>
<sequence>MKTHETPANGAYTMNLSELQEVATLKGFTHHFSAAGNHVTCDGNEVSYSANDLTIIDSRSVDSGTDPGDDATLYMIEARDGTRGTLIVPSSFYTEHEKAELIDHLRSQQRESKSGNP</sequence>